<evidence type="ECO:0000313" key="2">
    <source>
        <dbReference type="EMBL" id="UUP18087.1"/>
    </source>
</evidence>
<gene>
    <name evidence="2" type="ORF">NTH_02567</name>
</gene>
<feature type="transmembrane region" description="Helical" evidence="1">
    <location>
        <begin position="7"/>
        <end position="30"/>
    </location>
</feature>
<dbReference type="EMBL" id="CP030941">
    <property type="protein sequence ID" value="UUP18087.1"/>
    <property type="molecule type" value="Genomic_DNA"/>
</dbReference>
<name>A0ABY5MMU9_9HYPH</name>
<evidence type="ECO:0000256" key="1">
    <source>
        <dbReference type="SAM" id="Phobius"/>
    </source>
</evidence>
<keyword evidence="3" id="KW-1185">Reference proteome</keyword>
<dbReference type="Proteomes" id="UP001342418">
    <property type="component" value="Chromosome"/>
</dbReference>
<feature type="transmembrane region" description="Helical" evidence="1">
    <location>
        <begin position="36"/>
        <end position="58"/>
    </location>
</feature>
<dbReference type="RefSeq" id="WP_338530354.1">
    <property type="nucleotide sequence ID" value="NZ_CP030941.1"/>
</dbReference>
<keyword evidence="1" id="KW-1133">Transmembrane helix</keyword>
<sequence length="124" mass="13552">MEIIRKTAFVCIGRAVMFGALAIGLIMLSFSFDPALALYAGAILTMAMSEILIIKAIILPWQNPRRTEVWTCLEPSSRPVGASGRAVFQVVLRDVYAFFARNSYTIACSFFAASAVLRLARISG</sequence>
<keyword evidence="1" id="KW-0472">Membrane</keyword>
<reference evidence="2 3" key="1">
    <citation type="submission" date="2018-07" db="EMBL/GenBank/DDBJ databases">
        <title>Genome sequence of Nitratireductor thuwali#1536.</title>
        <authorList>
            <person name="Michoud G."/>
            <person name="Merlino G."/>
            <person name="Sefrji F.O."/>
            <person name="Daffonchio D."/>
        </authorList>
    </citation>
    <scope>NUCLEOTIDE SEQUENCE [LARGE SCALE GENOMIC DNA]</scope>
    <source>
        <strain evidence="3">Nit1536</strain>
    </source>
</reference>
<keyword evidence="1" id="KW-0812">Transmembrane</keyword>
<proteinExistence type="predicted"/>
<protein>
    <submittedName>
        <fullName evidence="2">Uncharacterized protein</fullName>
    </submittedName>
</protein>
<evidence type="ECO:0000313" key="3">
    <source>
        <dbReference type="Proteomes" id="UP001342418"/>
    </source>
</evidence>
<organism evidence="2 3">
    <name type="scientific">Nitratireductor thuwali</name>
    <dbReference type="NCBI Taxonomy" id="2267699"/>
    <lineage>
        <taxon>Bacteria</taxon>
        <taxon>Pseudomonadati</taxon>
        <taxon>Pseudomonadota</taxon>
        <taxon>Alphaproteobacteria</taxon>
        <taxon>Hyphomicrobiales</taxon>
        <taxon>Phyllobacteriaceae</taxon>
        <taxon>Nitratireductor</taxon>
    </lineage>
</organism>
<accession>A0ABY5MMU9</accession>